<feature type="repeat" description="ANK" evidence="3">
    <location>
        <begin position="160"/>
        <end position="192"/>
    </location>
</feature>
<evidence type="ECO:0000313" key="5">
    <source>
        <dbReference type="EMBL" id="CAL5131702.1"/>
    </source>
</evidence>
<evidence type="ECO:0000256" key="3">
    <source>
        <dbReference type="PROSITE-ProRule" id="PRU00023"/>
    </source>
</evidence>
<dbReference type="InterPro" id="IPR036770">
    <property type="entry name" value="Ankyrin_rpt-contain_sf"/>
</dbReference>
<dbReference type="PROSITE" id="PS50088">
    <property type="entry name" value="ANK_REPEAT"/>
    <property type="match status" value="5"/>
</dbReference>
<dbReference type="PRINTS" id="PR01415">
    <property type="entry name" value="ANKYRIN"/>
</dbReference>
<dbReference type="InterPro" id="IPR002110">
    <property type="entry name" value="Ankyrin_rpt"/>
</dbReference>
<gene>
    <name evidence="5" type="ORF">CDAUBV1_LOCUS4211</name>
</gene>
<feature type="compositionally biased region" description="Basic and acidic residues" evidence="4">
    <location>
        <begin position="529"/>
        <end position="538"/>
    </location>
</feature>
<protein>
    <recommendedName>
        <fullName evidence="7">Ankyrin repeat domain-containing protein 6</fullName>
    </recommendedName>
</protein>
<keyword evidence="2 3" id="KW-0040">ANK repeat</keyword>
<dbReference type="Proteomes" id="UP001497525">
    <property type="component" value="Unassembled WGS sequence"/>
</dbReference>
<dbReference type="AlphaFoldDB" id="A0AAV2T664"/>
<feature type="repeat" description="ANK" evidence="3">
    <location>
        <begin position="59"/>
        <end position="83"/>
    </location>
</feature>
<dbReference type="PROSITE" id="PS50297">
    <property type="entry name" value="ANK_REP_REGION"/>
    <property type="match status" value="4"/>
</dbReference>
<dbReference type="PANTHER" id="PTHR24173:SF61">
    <property type="entry name" value="ANKYRIN 2"/>
    <property type="match status" value="1"/>
</dbReference>
<comment type="caution">
    <text evidence="5">The sequence shown here is derived from an EMBL/GenBank/DDBJ whole genome shotgun (WGS) entry which is preliminary data.</text>
</comment>
<organism evidence="5 6">
    <name type="scientific">Calicophoron daubneyi</name>
    <name type="common">Rumen fluke</name>
    <name type="synonym">Paramphistomum daubneyi</name>
    <dbReference type="NCBI Taxonomy" id="300641"/>
    <lineage>
        <taxon>Eukaryota</taxon>
        <taxon>Metazoa</taxon>
        <taxon>Spiralia</taxon>
        <taxon>Lophotrochozoa</taxon>
        <taxon>Platyhelminthes</taxon>
        <taxon>Trematoda</taxon>
        <taxon>Digenea</taxon>
        <taxon>Plagiorchiida</taxon>
        <taxon>Pronocephalata</taxon>
        <taxon>Paramphistomoidea</taxon>
        <taxon>Paramphistomidae</taxon>
        <taxon>Calicophoron</taxon>
    </lineage>
</organism>
<dbReference type="Pfam" id="PF12796">
    <property type="entry name" value="Ank_2"/>
    <property type="match status" value="2"/>
</dbReference>
<dbReference type="SMART" id="SM00248">
    <property type="entry name" value="ANK"/>
    <property type="match status" value="7"/>
</dbReference>
<evidence type="ECO:0000256" key="4">
    <source>
        <dbReference type="SAM" id="MobiDB-lite"/>
    </source>
</evidence>
<dbReference type="PANTHER" id="PTHR24173">
    <property type="entry name" value="ANKYRIN REPEAT CONTAINING"/>
    <property type="match status" value="1"/>
</dbReference>
<feature type="repeat" description="ANK" evidence="3">
    <location>
        <begin position="193"/>
        <end position="225"/>
    </location>
</feature>
<sequence length="585" mass="65287">MNSPEAGSDNLISDPRNVTHPKNLQSSGAICLNQAIFKQDLPTVEMLLRAGVPLLRDKSGQHPLHLACATGNVELVRLILDQGNVDPNLVDNVGRTSLIQAATTGDRRMIQLLIRFGADVNQGDHEIGNTALHEAVWRGFSRSVELLCHCHADPNAVNRVDFTPLHLAAQRGHNQCARVLLYNGANVNAKNHYGDTPLHTAARYGHISLVRILLAAQVNLCEVNRNLDNPLHIAVALRYHAIAQLLVAANYEALGAMSVMFNKTPSCVQLDITKMRNAQGESPLDVARRKRFDEFFNLLEVGYTESVTPSSAYGQVQKILSPCQYPQRPPIDAENIHTEGLYKPPEADISQKSGRNFESPLSESRQNILWSAVSSAKSLPRVSNDKSIGSNQHPEASGLLKAYSVPNRQKRDLSAIREVSGEAIECNNRHRIELERISSPTPGCKAEAKADRSYSENHICSSQNSTALRFMNVPHSVGQQAIKNTLYIDKESNLPSENWVPTQSRLDKLTFSESAKLNRESSNRMNRRKTWDYPRRMDTQNQREFASGDLPYEHSRKEKSHSFLSKIFRRKKVMNLVESSVKSPH</sequence>
<reference evidence="5" key="1">
    <citation type="submission" date="2024-06" db="EMBL/GenBank/DDBJ databases">
        <authorList>
            <person name="Liu X."/>
            <person name="Lenzi L."/>
            <person name="Haldenby T S."/>
            <person name="Uol C."/>
        </authorList>
    </citation>
    <scope>NUCLEOTIDE SEQUENCE</scope>
</reference>
<feature type="repeat" description="ANK" evidence="3">
    <location>
        <begin position="93"/>
        <end position="125"/>
    </location>
</feature>
<evidence type="ECO:0000256" key="1">
    <source>
        <dbReference type="ARBA" id="ARBA00022737"/>
    </source>
</evidence>
<proteinExistence type="predicted"/>
<dbReference type="SUPFAM" id="SSF48403">
    <property type="entry name" value="Ankyrin repeat"/>
    <property type="match status" value="1"/>
</dbReference>
<evidence type="ECO:0000256" key="2">
    <source>
        <dbReference type="ARBA" id="ARBA00023043"/>
    </source>
</evidence>
<accession>A0AAV2T664</accession>
<name>A0AAV2T664_CALDB</name>
<feature type="repeat" description="ANK" evidence="3">
    <location>
        <begin position="127"/>
        <end position="159"/>
    </location>
</feature>
<dbReference type="EMBL" id="CAXLJL010000101">
    <property type="protein sequence ID" value="CAL5131702.1"/>
    <property type="molecule type" value="Genomic_DNA"/>
</dbReference>
<feature type="region of interest" description="Disordered" evidence="4">
    <location>
        <begin position="517"/>
        <end position="561"/>
    </location>
</feature>
<evidence type="ECO:0000313" key="6">
    <source>
        <dbReference type="Proteomes" id="UP001497525"/>
    </source>
</evidence>
<keyword evidence="1" id="KW-0677">Repeat</keyword>
<evidence type="ECO:0008006" key="7">
    <source>
        <dbReference type="Google" id="ProtNLM"/>
    </source>
</evidence>
<dbReference type="Gene3D" id="1.25.40.20">
    <property type="entry name" value="Ankyrin repeat-containing domain"/>
    <property type="match status" value="2"/>
</dbReference>